<dbReference type="EMBL" id="CABIKM010000022">
    <property type="protein sequence ID" value="VUZ84999.1"/>
    <property type="molecule type" value="Genomic_DNA"/>
</dbReference>
<organism evidence="1 2">
    <name type="scientific">Candidatus Methylomirabilis lanthanidiphila</name>
    <dbReference type="NCBI Taxonomy" id="2211376"/>
    <lineage>
        <taxon>Bacteria</taxon>
        <taxon>Candidatus Methylomirabilota</taxon>
        <taxon>Candidatus Methylomirabilia</taxon>
        <taxon>Candidatus Methylomirabilales</taxon>
        <taxon>Candidatus Methylomirabilaceae</taxon>
        <taxon>Candidatus Methylomirabilis</taxon>
    </lineage>
</organism>
<evidence type="ECO:0008006" key="3">
    <source>
        <dbReference type="Google" id="ProtNLM"/>
    </source>
</evidence>
<dbReference type="AlphaFoldDB" id="A0A564ZI36"/>
<proteinExistence type="predicted"/>
<evidence type="ECO:0000313" key="1">
    <source>
        <dbReference type="EMBL" id="VUZ84999.1"/>
    </source>
</evidence>
<evidence type="ECO:0000313" key="2">
    <source>
        <dbReference type="Proteomes" id="UP000334340"/>
    </source>
</evidence>
<dbReference type="Proteomes" id="UP000334340">
    <property type="component" value="Unassembled WGS sequence"/>
</dbReference>
<keyword evidence="2" id="KW-1185">Reference proteome</keyword>
<sequence length="29" mass="3119">MVKVHCSGCGQEIELPMETRSGDIIACPN</sequence>
<protein>
    <recommendedName>
        <fullName evidence="3">Lysine biosynthesis protein LysW</fullName>
    </recommendedName>
</protein>
<reference evidence="1 2" key="1">
    <citation type="submission" date="2019-07" db="EMBL/GenBank/DDBJ databases">
        <authorList>
            <person name="Cremers G."/>
        </authorList>
    </citation>
    <scope>NUCLEOTIDE SEQUENCE [LARGE SCALE GENOMIC DNA]</scope>
</reference>
<name>A0A564ZI36_9BACT</name>
<accession>A0A564ZI36</accession>
<gene>
    <name evidence="1" type="ORF">MELA_01374</name>
</gene>